<dbReference type="EMBL" id="CAJVCH010217413">
    <property type="protein sequence ID" value="CAG7731676.1"/>
    <property type="molecule type" value="Genomic_DNA"/>
</dbReference>
<feature type="domain" description="CCHC-type" evidence="1">
    <location>
        <begin position="92"/>
        <end position="108"/>
    </location>
</feature>
<dbReference type="GO" id="GO:0003676">
    <property type="term" value="F:nucleic acid binding"/>
    <property type="evidence" value="ECO:0007669"/>
    <property type="project" value="InterPro"/>
</dbReference>
<evidence type="ECO:0000313" key="3">
    <source>
        <dbReference type="Proteomes" id="UP000708208"/>
    </source>
</evidence>
<dbReference type="InterPro" id="IPR001878">
    <property type="entry name" value="Znf_CCHC"/>
</dbReference>
<dbReference type="GO" id="GO:0008270">
    <property type="term" value="F:zinc ion binding"/>
    <property type="evidence" value="ECO:0007669"/>
    <property type="project" value="InterPro"/>
</dbReference>
<evidence type="ECO:0000313" key="2">
    <source>
        <dbReference type="EMBL" id="CAG7731676.1"/>
    </source>
</evidence>
<keyword evidence="3" id="KW-1185">Reference proteome</keyword>
<protein>
    <recommendedName>
        <fullName evidence="1">CCHC-type domain-containing protein</fullName>
    </recommendedName>
</protein>
<dbReference type="PANTHER" id="PTHR47331:SF5">
    <property type="entry name" value="RIBONUCLEASE H"/>
    <property type="match status" value="1"/>
</dbReference>
<dbReference type="OrthoDB" id="6348136at2759"/>
<evidence type="ECO:0000259" key="1">
    <source>
        <dbReference type="SMART" id="SM00343"/>
    </source>
</evidence>
<dbReference type="PANTHER" id="PTHR47331">
    <property type="entry name" value="PHD-TYPE DOMAIN-CONTAINING PROTEIN"/>
    <property type="match status" value="1"/>
</dbReference>
<gene>
    <name evidence="2" type="ORF">AFUS01_LOCUS20252</name>
</gene>
<feature type="non-terminal residue" evidence="2">
    <location>
        <position position="189"/>
    </location>
</feature>
<reference evidence="2" key="1">
    <citation type="submission" date="2021-06" db="EMBL/GenBank/DDBJ databases">
        <authorList>
            <person name="Hodson N. C."/>
            <person name="Mongue J. A."/>
            <person name="Jaron S. K."/>
        </authorList>
    </citation>
    <scope>NUCLEOTIDE SEQUENCE</scope>
</reference>
<proteinExistence type="predicted"/>
<dbReference type="Proteomes" id="UP000708208">
    <property type="component" value="Unassembled WGS sequence"/>
</dbReference>
<name>A0A8J2PC35_9HEXA</name>
<dbReference type="AlphaFoldDB" id="A0A8J2PC35"/>
<comment type="caution">
    <text evidence="2">The sequence shown here is derived from an EMBL/GenBank/DDBJ whole genome shotgun (WGS) entry which is preliminary data.</text>
</comment>
<dbReference type="SMART" id="SM00343">
    <property type="entry name" value="ZnF_C2HC"/>
    <property type="match status" value="2"/>
</dbReference>
<sequence length="189" mass="21676">MLGQTGYLMYPLLLSEILEILPVQMQMKWCMRATEFTNEPTLEDFSEWLSKLSLAACRMPATSNVGKSNAERNDKPKDKKRVFSVIENNDNLCLCCQKSGHQLKTCKEFQKQQQKRRWDLVAASKLCFCCLQKGHRSNNCTDSKPCGLDGCDKMHHRLLHRDQQKKKEVSNAVVPAVGETVAHTWESRK</sequence>
<organism evidence="2 3">
    <name type="scientific">Allacma fusca</name>
    <dbReference type="NCBI Taxonomy" id="39272"/>
    <lineage>
        <taxon>Eukaryota</taxon>
        <taxon>Metazoa</taxon>
        <taxon>Ecdysozoa</taxon>
        <taxon>Arthropoda</taxon>
        <taxon>Hexapoda</taxon>
        <taxon>Collembola</taxon>
        <taxon>Symphypleona</taxon>
        <taxon>Sminthuridae</taxon>
        <taxon>Allacma</taxon>
    </lineage>
</organism>
<accession>A0A8J2PC35</accession>
<feature type="domain" description="CCHC-type" evidence="1">
    <location>
        <begin position="126"/>
        <end position="142"/>
    </location>
</feature>